<accession>A0ABU8RTR9</accession>
<comment type="caution">
    <text evidence="7">The sequence shown here is derived from an EMBL/GenBank/DDBJ whole genome shotgun (WGS) entry which is preliminary data.</text>
</comment>
<organism evidence="7 8">
    <name type="scientific">Novosphingobium anseongense</name>
    <dbReference type="NCBI Taxonomy" id="3133436"/>
    <lineage>
        <taxon>Bacteria</taxon>
        <taxon>Pseudomonadati</taxon>
        <taxon>Pseudomonadota</taxon>
        <taxon>Alphaproteobacteria</taxon>
        <taxon>Sphingomonadales</taxon>
        <taxon>Sphingomonadaceae</taxon>
        <taxon>Novosphingobium</taxon>
    </lineage>
</organism>
<name>A0ABU8RTR9_9SPHN</name>
<evidence type="ECO:0000256" key="2">
    <source>
        <dbReference type="ARBA" id="ARBA00029447"/>
    </source>
</evidence>
<dbReference type="Pfam" id="PF00015">
    <property type="entry name" value="MCPsignal"/>
    <property type="match status" value="1"/>
</dbReference>
<keyword evidence="4" id="KW-0812">Transmembrane</keyword>
<evidence type="ECO:0000256" key="1">
    <source>
        <dbReference type="ARBA" id="ARBA00022500"/>
    </source>
</evidence>
<feature type="transmembrane region" description="Helical" evidence="4">
    <location>
        <begin position="12"/>
        <end position="30"/>
    </location>
</feature>
<evidence type="ECO:0000256" key="3">
    <source>
        <dbReference type="PROSITE-ProRule" id="PRU00284"/>
    </source>
</evidence>
<dbReference type="PANTHER" id="PTHR43531:SF11">
    <property type="entry name" value="METHYL-ACCEPTING CHEMOTAXIS PROTEIN 3"/>
    <property type="match status" value="1"/>
</dbReference>
<keyword evidence="4" id="KW-1133">Transmembrane helix</keyword>
<evidence type="ECO:0000259" key="6">
    <source>
        <dbReference type="PROSITE" id="PS50885"/>
    </source>
</evidence>
<evidence type="ECO:0000256" key="4">
    <source>
        <dbReference type="SAM" id="Phobius"/>
    </source>
</evidence>
<dbReference type="InterPro" id="IPR004089">
    <property type="entry name" value="MCPsignal_dom"/>
</dbReference>
<dbReference type="InterPro" id="IPR003660">
    <property type="entry name" value="HAMP_dom"/>
</dbReference>
<keyword evidence="3" id="KW-0807">Transducer</keyword>
<feature type="transmembrane region" description="Helical" evidence="4">
    <location>
        <begin position="88"/>
        <end position="105"/>
    </location>
</feature>
<dbReference type="SUPFAM" id="SSF58104">
    <property type="entry name" value="Methyl-accepting chemotaxis protein (MCP) signaling domain"/>
    <property type="match status" value="1"/>
</dbReference>
<gene>
    <name evidence="7" type="ORF">WG901_06965</name>
</gene>
<dbReference type="PROSITE" id="PS50111">
    <property type="entry name" value="CHEMOTAXIS_TRANSDUC_2"/>
    <property type="match status" value="1"/>
</dbReference>
<comment type="similarity">
    <text evidence="2">Belongs to the methyl-accepting chemotaxis (MCP) protein family.</text>
</comment>
<dbReference type="PROSITE" id="PS50885">
    <property type="entry name" value="HAMP"/>
    <property type="match status" value="1"/>
</dbReference>
<dbReference type="RefSeq" id="WP_339586283.1">
    <property type="nucleotide sequence ID" value="NZ_JBBHJZ010000001.1"/>
</dbReference>
<feature type="transmembrane region" description="Helical" evidence="4">
    <location>
        <begin position="112"/>
        <end position="136"/>
    </location>
</feature>
<dbReference type="PRINTS" id="PR00260">
    <property type="entry name" value="CHEMTRNSDUCR"/>
</dbReference>
<dbReference type="SMART" id="SM00283">
    <property type="entry name" value="MA"/>
    <property type="match status" value="1"/>
</dbReference>
<sequence length="513" mass="53647">MHELNQLRRTGAYGLTAACWIFVLGLAAGGVHLGRWLPLVAAIAVSIVPTLLARQDRGTGASRLAFGVTLPLYPALLLWQWTGEPWMLDFHMVFFVTIAMLTVLADWRAIVLGAGVTAVHHLLTNFVAPSLVFPGGADLERVILHAVVVVAETAVLVMVASQVEKLVIGQASAHAETNRLEAETGAERSRAAAEQRQVIDSIGGGLKGLAQGDLAARLDSRFPESYEDLRASFNAAAADLNRMVRAVSDSAGAIDVGSTEIRSASADLAQRTEQQAATLEATASALDRITGTVQDSARSAVDLQATVRRTRDDAVQGGSVAERTVAAMTQIETSAQEISQIIAVIDGIAFQTNLLALNAGVEAARAGEAGKGFAVVAGEVRALAQRSAEAASNIKTLIEASAAQVAQGVALVGESGQSLRAIVEDIGQIGDAIERIAVSSQEQAGELLKVNARTKQLDLNTQQNAAMVEQTTAAARTLSNEAANLAELVTRFQTSTSEASARAIPQGSLRAAA</sequence>
<protein>
    <submittedName>
        <fullName evidence="7">Methyl-accepting chemotaxis protein</fullName>
    </submittedName>
</protein>
<keyword evidence="8" id="KW-1185">Reference proteome</keyword>
<evidence type="ECO:0000313" key="7">
    <source>
        <dbReference type="EMBL" id="MEJ5976368.1"/>
    </source>
</evidence>
<keyword evidence="1" id="KW-0145">Chemotaxis</keyword>
<dbReference type="EMBL" id="JBBHJZ010000001">
    <property type="protein sequence ID" value="MEJ5976368.1"/>
    <property type="molecule type" value="Genomic_DNA"/>
</dbReference>
<keyword evidence="4" id="KW-0472">Membrane</keyword>
<dbReference type="InterPro" id="IPR051310">
    <property type="entry name" value="MCP_chemotaxis"/>
</dbReference>
<evidence type="ECO:0000313" key="8">
    <source>
        <dbReference type="Proteomes" id="UP001361239"/>
    </source>
</evidence>
<feature type="domain" description="Methyl-accepting transducer" evidence="5">
    <location>
        <begin position="250"/>
        <end position="479"/>
    </location>
</feature>
<feature type="transmembrane region" description="Helical" evidence="4">
    <location>
        <begin position="64"/>
        <end position="82"/>
    </location>
</feature>
<dbReference type="PANTHER" id="PTHR43531">
    <property type="entry name" value="PROTEIN ICFG"/>
    <property type="match status" value="1"/>
</dbReference>
<dbReference type="CDD" id="cd11386">
    <property type="entry name" value="MCP_signal"/>
    <property type="match status" value="1"/>
</dbReference>
<feature type="transmembrane region" description="Helical" evidence="4">
    <location>
        <begin position="36"/>
        <end position="52"/>
    </location>
</feature>
<reference evidence="7 8" key="1">
    <citation type="submission" date="2024-03" db="EMBL/GenBank/DDBJ databases">
        <authorList>
            <person name="Jo J.-H."/>
        </authorList>
    </citation>
    <scope>NUCLEOTIDE SEQUENCE [LARGE SCALE GENOMIC DNA]</scope>
    <source>
        <strain evidence="7 8">PS1R-30</strain>
    </source>
</reference>
<evidence type="ECO:0000259" key="5">
    <source>
        <dbReference type="PROSITE" id="PS50111"/>
    </source>
</evidence>
<dbReference type="Gene3D" id="1.10.287.950">
    <property type="entry name" value="Methyl-accepting chemotaxis protein"/>
    <property type="match status" value="1"/>
</dbReference>
<proteinExistence type="inferred from homology"/>
<feature type="domain" description="HAMP" evidence="6">
    <location>
        <begin position="193"/>
        <end position="245"/>
    </location>
</feature>
<dbReference type="InterPro" id="IPR004090">
    <property type="entry name" value="Chemotax_Me-accpt_rcpt"/>
</dbReference>
<dbReference type="Proteomes" id="UP001361239">
    <property type="component" value="Unassembled WGS sequence"/>
</dbReference>